<feature type="compositionally biased region" description="Basic and acidic residues" evidence="1">
    <location>
        <begin position="143"/>
        <end position="162"/>
    </location>
</feature>
<feature type="non-terminal residue" evidence="2">
    <location>
        <position position="414"/>
    </location>
</feature>
<feature type="compositionally biased region" description="Basic and acidic residues" evidence="1">
    <location>
        <begin position="317"/>
        <end position="331"/>
    </location>
</feature>
<organism evidence="2">
    <name type="scientific">uncultured Actinomycetospora sp</name>
    <dbReference type="NCBI Taxonomy" id="1135996"/>
    <lineage>
        <taxon>Bacteria</taxon>
        <taxon>Bacillati</taxon>
        <taxon>Actinomycetota</taxon>
        <taxon>Actinomycetes</taxon>
        <taxon>Pseudonocardiales</taxon>
        <taxon>Pseudonocardiaceae</taxon>
        <taxon>Actinomycetospora</taxon>
        <taxon>environmental samples</taxon>
    </lineage>
</organism>
<feature type="compositionally biased region" description="Basic and acidic residues" evidence="1">
    <location>
        <begin position="296"/>
        <end position="307"/>
    </location>
</feature>
<reference evidence="2" key="1">
    <citation type="submission" date="2020-02" db="EMBL/GenBank/DDBJ databases">
        <authorList>
            <person name="Meier V. D."/>
        </authorList>
    </citation>
    <scope>NUCLEOTIDE SEQUENCE</scope>
    <source>
        <strain evidence="2">AVDCRST_MAG54</strain>
    </source>
</reference>
<feature type="region of interest" description="Disordered" evidence="1">
    <location>
        <begin position="212"/>
        <end position="238"/>
    </location>
</feature>
<feature type="compositionally biased region" description="Basic residues" evidence="1">
    <location>
        <begin position="391"/>
        <end position="405"/>
    </location>
</feature>
<feature type="compositionally biased region" description="Basic and acidic residues" evidence="1">
    <location>
        <begin position="83"/>
        <end position="93"/>
    </location>
</feature>
<gene>
    <name evidence="2" type="ORF">AVDCRST_MAG54-4871</name>
</gene>
<feature type="compositionally biased region" description="Basic residues" evidence="1">
    <location>
        <begin position="360"/>
        <end position="379"/>
    </location>
</feature>
<feature type="compositionally biased region" description="Low complexity" evidence="1">
    <location>
        <begin position="41"/>
        <end position="51"/>
    </location>
</feature>
<feature type="non-terminal residue" evidence="2">
    <location>
        <position position="1"/>
    </location>
</feature>
<name>A0A6J4K5X4_9PSEU</name>
<feature type="compositionally biased region" description="Basic residues" evidence="1">
    <location>
        <begin position="275"/>
        <end position="295"/>
    </location>
</feature>
<accession>A0A6J4K5X4</accession>
<feature type="region of interest" description="Disordered" evidence="1">
    <location>
        <begin position="1"/>
        <end position="187"/>
    </location>
</feature>
<protein>
    <submittedName>
        <fullName evidence="2">Benzoate MFS transporter BenK</fullName>
    </submittedName>
</protein>
<feature type="compositionally biased region" description="Basic and acidic residues" evidence="1">
    <location>
        <begin position="1"/>
        <end position="11"/>
    </location>
</feature>
<evidence type="ECO:0000313" key="2">
    <source>
        <dbReference type="EMBL" id="CAA9296205.1"/>
    </source>
</evidence>
<feature type="region of interest" description="Disordered" evidence="1">
    <location>
        <begin position="346"/>
        <end position="414"/>
    </location>
</feature>
<evidence type="ECO:0000256" key="1">
    <source>
        <dbReference type="SAM" id="MobiDB-lite"/>
    </source>
</evidence>
<feature type="region of interest" description="Disordered" evidence="1">
    <location>
        <begin position="265"/>
        <end position="331"/>
    </location>
</feature>
<feature type="compositionally biased region" description="Basic residues" evidence="1">
    <location>
        <begin position="119"/>
        <end position="136"/>
    </location>
</feature>
<dbReference type="EMBL" id="CADCTH010000614">
    <property type="protein sequence ID" value="CAA9296205.1"/>
    <property type="molecule type" value="Genomic_DNA"/>
</dbReference>
<dbReference type="AlphaFoldDB" id="A0A6J4K5X4"/>
<proteinExistence type="predicted"/>
<sequence length="414" mass="45451">DDQPELRDLRPRRGRRLGPPAVLGGRGPGGLRPRGPRRRAGGAAARPGLGPRPRRRLRGGHRRPAGRHGRRTGRRSRRRRHRPPGDDARDRHGLLGADAGLRLRPEPRSARGAALPRGPRARRGAARRARARRRVRAAGARQQLDHDPHDRLPRRRGGDGPARHPAHQPVRVAGDVRGRRAPGGDPAAAAVGAAAGVGGVPGAARARLELAQRTPRAAQPPQDLVPRRPRPPDDRLLDRVVHGPAAGLRPQHLAPGDHALGRLRARGGARAAARAQRRGHPRPAARRHRRQPHRRAPGDDRLVRGRDALPGAALDPPTRDRGVRQRPARGDLRVLRAGAGVRLRLAALPRRGSGHGAGHGQRRRAPGRHHRPDRRRRPAPGRDRLPLGLLRLRRRRRPGRRRRRDRGPGARSHV</sequence>
<feature type="compositionally biased region" description="Basic residues" evidence="1">
    <location>
        <begin position="52"/>
        <end position="82"/>
    </location>
</feature>